<keyword evidence="3" id="KW-1185">Reference proteome</keyword>
<evidence type="ECO:0000313" key="2">
    <source>
        <dbReference type="EMBL" id="ADQ16034.1"/>
    </source>
</evidence>
<sequence length="82" mass="10004">MAMRFYFIRTAWIAFILLGLYLILDDRNDNFQTALYAIWIVVGIIYYLYSKDNFRNFWLSVIVALATVATILYYFYFRNWML</sequence>
<dbReference type="Proteomes" id="UP000007435">
    <property type="component" value="Chromosome"/>
</dbReference>
<evidence type="ECO:0000256" key="1">
    <source>
        <dbReference type="SAM" id="Phobius"/>
    </source>
</evidence>
<dbReference type="AlphaFoldDB" id="E4RU53"/>
<proteinExistence type="predicted"/>
<keyword evidence="1" id="KW-0812">Transmembrane</keyword>
<organism evidence="2 3">
    <name type="scientific">Leadbetterella byssophila (strain DSM 17132 / JCM 16389 / KACC 11308 / NBRC 106382 / 4M15)</name>
    <dbReference type="NCBI Taxonomy" id="649349"/>
    <lineage>
        <taxon>Bacteria</taxon>
        <taxon>Pseudomonadati</taxon>
        <taxon>Bacteroidota</taxon>
        <taxon>Cytophagia</taxon>
        <taxon>Cytophagales</taxon>
        <taxon>Leadbetterellaceae</taxon>
        <taxon>Leadbetterella</taxon>
    </lineage>
</organism>
<feature type="transmembrane region" description="Helical" evidence="1">
    <location>
        <begin position="30"/>
        <end position="49"/>
    </location>
</feature>
<reference evidence="2 3" key="2">
    <citation type="journal article" date="2011" name="Stand. Genomic Sci.">
        <title>Complete genome sequence of Leadbetterella byssophila type strain (4M15).</title>
        <authorList>
            <person name="Abt B."/>
            <person name="Teshima H."/>
            <person name="Lucas S."/>
            <person name="Lapidus A."/>
            <person name="Del Rio T.G."/>
            <person name="Nolan M."/>
            <person name="Tice H."/>
            <person name="Cheng J.F."/>
            <person name="Pitluck S."/>
            <person name="Liolios K."/>
            <person name="Pagani I."/>
            <person name="Ivanova N."/>
            <person name="Mavromatis K."/>
            <person name="Pati A."/>
            <person name="Tapia R."/>
            <person name="Han C."/>
            <person name="Goodwin L."/>
            <person name="Chen A."/>
            <person name="Palaniappan K."/>
            <person name="Land M."/>
            <person name="Hauser L."/>
            <person name="Chang Y.J."/>
            <person name="Jeffries C.D."/>
            <person name="Rohde M."/>
            <person name="Goker M."/>
            <person name="Tindall B.J."/>
            <person name="Detter J.C."/>
            <person name="Woyke T."/>
            <person name="Bristow J."/>
            <person name="Eisen J.A."/>
            <person name="Markowitz V."/>
            <person name="Hugenholtz P."/>
            <person name="Klenk H.P."/>
            <person name="Kyrpides N.C."/>
        </authorList>
    </citation>
    <scope>NUCLEOTIDE SEQUENCE [LARGE SCALE GENOMIC DNA]</scope>
    <source>
        <strain evidence="3">DSM 17132 / JCM 16389 / KACC 11308 / NBRC 106382 / 4M15</strain>
    </source>
</reference>
<dbReference type="HOGENOM" id="CLU_2554069_0_0_10"/>
<feature type="transmembrane region" description="Helical" evidence="1">
    <location>
        <begin position="7"/>
        <end position="24"/>
    </location>
</feature>
<dbReference type="KEGG" id="lby:Lbys_0241"/>
<evidence type="ECO:0000313" key="3">
    <source>
        <dbReference type="Proteomes" id="UP000007435"/>
    </source>
</evidence>
<dbReference type="STRING" id="649349.Lbys_0241"/>
<protein>
    <submittedName>
        <fullName evidence="2">Uncharacterized protein</fullName>
    </submittedName>
</protein>
<accession>E4RU53</accession>
<reference key="1">
    <citation type="submission" date="2010-11" db="EMBL/GenBank/DDBJ databases">
        <title>The complete genome of Leadbetterella byssophila DSM 17132.</title>
        <authorList>
            <consortium name="US DOE Joint Genome Institute (JGI-PGF)"/>
            <person name="Lucas S."/>
            <person name="Copeland A."/>
            <person name="Lapidus A."/>
            <person name="Glavina del Rio T."/>
            <person name="Dalin E."/>
            <person name="Tice H."/>
            <person name="Bruce D."/>
            <person name="Goodwin L."/>
            <person name="Pitluck S."/>
            <person name="Kyrpides N."/>
            <person name="Mavromatis K."/>
            <person name="Ivanova N."/>
            <person name="Teshima H."/>
            <person name="Brettin T."/>
            <person name="Detter J.C."/>
            <person name="Han C."/>
            <person name="Tapia R."/>
            <person name="Land M."/>
            <person name="Hauser L."/>
            <person name="Markowitz V."/>
            <person name="Cheng J.-F."/>
            <person name="Hugenholtz P."/>
            <person name="Woyke T."/>
            <person name="Wu D."/>
            <person name="Tindall B."/>
            <person name="Pomrenke H.G."/>
            <person name="Brambilla E."/>
            <person name="Klenk H.-P."/>
            <person name="Eisen J.A."/>
        </authorList>
    </citation>
    <scope>NUCLEOTIDE SEQUENCE [LARGE SCALE GENOMIC DNA]</scope>
    <source>
        <strain>DSM 17132</strain>
    </source>
</reference>
<name>E4RU53_LEAB4</name>
<gene>
    <name evidence="2" type="ordered locus">Lbys_0241</name>
</gene>
<dbReference type="EMBL" id="CP002305">
    <property type="protein sequence ID" value="ADQ16034.1"/>
    <property type="molecule type" value="Genomic_DNA"/>
</dbReference>
<keyword evidence="1" id="KW-1133">Transmembrane helix</keyword>
<keyword evidence="1" id="KW-0472">Membrane</keyword>
<feature type="transmembrane region" description="Helical" evidence="1">
    <location>
        <begin position="56"/>
        <end position="76"/>
    </location>
</feature>